<keyword evidence="1" id="KW-0732">Signal</keyword>
<dbReference type="Proteomes" id="UP000308953">
    <property type="component" value="Unassembled WGS sequence"/>
</dbReference>
<reference evidence="2 3" key="1">
    <citation type="submission" date="2018-10" db="EMBL/GenBank/DDBJ databases">
        <title>Fifty Aureobasidium pullulans genomes reveal a recombining polyextremotolerant generalist.</title>
        <authorList>
            <person name="Gostincar C."/>
            <person name="Turk M."/>
            <person name="Zajc J."/>
            <person name="Gunde-Cimerman N."/>
        </authorList>
    </citation>
    <scope>NUCLEOTIDE SEQUENCE [LARGE SCALE GENOMIC DNA]</scope>
    <source>
        <strain evidence="2 3">EXF-9785</strain>
    </source>
</reference>
<dbReference type="EMBL" id="QZAV01000246">
    <property type="protein sequence ID" value="THX33079.1"/>
    <property type="molecule type" value="Genomic_DNA"/>
</dbReference>
<evidence type="ECO:0000313" key="2">
    <source>
        <dbReference type="EMBL" id="THX33079.1"/>
    </source>
</evidence>
<sequence length="226" mass="23241">MARQLLTTLLLLAITFTTTLASTLPQQISLPVPQNTTASLPLNRTLNPLDTRSNYGWSPAVLLQDSTGICPQYAYINCQSISGPNYCCGAGTYCAYGGPENHIGCCADNAVCDGEPVVPYTTVWVPSATATTWWTQSGTTATGLIGPAYTVTTTTTATQYVTGPAPTICSTLFAKGDNLPTTAAAACGLVLVVNDAPGRVIDGMGLAAGLAAVNGFAAVLGWLGLV</sequence>
<accession>A0A4S9EG18</accession>
<feature type="chain" id="PRO_5020804790" evidence="1">
    <location>
        <begin position="22"/>
        <end position="226"/>
    </location>
</feature>
<protein>
    <submittedName>
        <fullName evidence="2">Uncharacterized protein</fullName>
    </submittedName>
</protein>
<evidence type="ECO:0000256" key="1">
    <source>
        <dbReference type="SAM" id="SignalP"/>
    </source>
</evidence>
<evidence type="ECO:0000313" key="3">
    <source>
        <dbReference type="Proteomes" id="UP000308953"/>
    </source>
</evidence>
<proteinExistence type="predicted"/>
<feature type="signal peptide" evidence="1">
    <location>
        <begin position="1"/>
        <end position="21"/>
    </location>
</feature>
<organism evidence="2 3">
    <name type="scientific">Aureobasidium pullulans</name>
    <name type="common">Black yeast</name>
    <name type="synonym">Pullularia pullulans</name>
    <dbReference type="NCBI Taxonomy" id="5580"/>
    <lineage>
        <taxon>Eukaryota</taxon>
        <taxon>Fungi</taxon>
        <taxon>Dikarya</taxon>
        <taxon>Ascomycota</taxon>
        <taxon>Pezizomycotina</taxon>
        <taxon>Dothideomycetes</taxon>
        <taxon>Dothideomycetidae</taxon>
        <taxon>Dothideales</taxon>
        <taxon>Saccotheciaceae</taxon>
        <taxon>Aureobasidium</taxon>
    </lineage>
</organism>
<comment type="caution">
    <text evidence="2">The sequence shown here is derived from an EMBL/GenBank/DDBJ whole genome shotgun (WGS) entry which is preliminary data.</text>
</comment>
<name>A0A4S9EG18_AURPU</name>
<gene>
    <name evidence="2" type="ORF">D6D10_07920</name>
</gene>
<dbReference type="AlphaFoldDB" id="A0A4S9EG18"/>